<accession>A0A918GYI4</accession>
<protein>
    <submittedName>
        <fullName evidence="2">Uncharacterized protein</fullName>
    </submittedName>
</protein>
<reference evidence="2" key="2">
    <citation type="submission" date="2020-09" db="EMBL/GenBank/DDBJ databases">
        <authorList>
            <person name="Sun Q."/>
            <person name="Ohkuma M."/>
        </authorList>
    </citation>
    <scope>NUCLEOTIDE SEQUENCE</scope>
    <source>
        <strain evidence="2">JCM 3172</strain>
    </source>
</reference>
<evidence type="ECO:0000256" key="1">
    <source>
        <dbReference type="SAM" id="MobiDB-lite"/>
    </source>
</evidence>
<name>A0A918GYI4_9ACTN</name>
<evidence type="ECO:0000313" key="2">
    <source>
        <dbReference type="EMBL" id="GGT15726.1"/>
    </source>
</evidence>
<feature type="region of interest" description="Disordered" evidence="1">
    <location>
        <begin position="1"/>
        <end position="69"/>
    </location>
</feature>
<comment type="caution">
    <text evidence="2">The sequence shown here is derived from an EMBL/GenBank/DDBJ whole genome shotgun (WGS) entry which is preliminary data.</text>
</comment>
<proteinExistence type="predicted"/>
<keyword evidence="3" id="KW-1185">Reference proteome</keyword>
<dbReference type="Proteomes" id="UP000619486">
    <property type="component" value="Unassembled WGS sequence"/>
</dbReference>
<organism evidence="2 3">
    <name type="scientific">Streptomyces purpureus</name>
    <dbReference type="NCBI Taxonomy" id="1951"/>
    <lineage>
        <taxon>Bacteria</taxon>
        <taxon>Bacillati</taxon>
        <taxon>Actinomycetota</taxon>
        <taxon>Actinomycetes</taxon>
        <taxon>Kitasatosporales</taxon>
        <taxon>Streptomycetaceae</taxon>
        <taxon>Streptomyces</taxon>
    </lineage>
</organism>
<reference evidence="2" key="1">
    <citation type="journal article" date="2014" name="Int. J. Syst. Evol. Microbiol.">
        <title>Complete genome sequence of Corynebacterium casei LMG S-19264T (=DSM 44701T), isolated from a smear-ripened cheese.</title>
        <authorList>
            <consortium name="US DOE Joint Genome Institute (JGI-PGF)"/>
            <person name="Walter F."/>
            <person name="Albersmeier A."/>
            <person name="Kalinowski J."/>
            <person name="Ruckert C."/>
        </authorList>
    </citation>
    <scope>NUCLEOTIDE SEQUENCE</scope>
    <source>
        <strain evidence="2">JCM 3172</strain>
    </source>
</reference>
<gene>
    <name evidence="2" type="ORF">GCM10014713_05690</name>
</gene>
<feature type="compositionally biased region" description="Low complexity" evidence="1">
    <location>
        <begin position="49"/>
        <end position="69"/>
    </location>
</feature>
<dbReference type="EMBL" id="BMQQ01000001">
    <property type="protein sequence ID" value="GGT15726.1"/>
    <property type="molecule type" value="Genomic_DNA"/>
</dbReference>
<sequence length="69" mass="7417">MAAQEVTVARNRLDLEAGRKAPAQLPEAVGDMVEGERSTRRSPRKSWKPPRGGAAPPPAVRRAGSVSER</sequence>
<dbReference type="AlphaFoldDB" id="A0A918GYI4"/>
<evidence type="ECO:0000313" key="3">
    <source>
        <dbReference type="Proteomes" id="UP000619486"/>
    </source>
</evidence>